<keyword evidence="14" id="KW-1185">Reference proteome</keyword>
<feature type="transmembrane region" description="Helical" evidence="11">
    <location>
        <begin position="1170"/>
        <end position="1189"/>
    </location>
</feature>
<evidence type="ECO:0000256" key="2">
    <source>
        <dbReference type="ARBA" id="ARBA00012513"/>
    </source>
</evidence>
<accession>A0A498JPU9</accession>
<keyword evidence="6" id="KW-0547">Nucleotide-binding</keyword>
<dbReference type="PANTHER" id="PTHR44167:SF23">
    <property type="entry name" value="CDC7 KINASE, ISOFORM A-RELATED"/>
    <property type="match status" value="1"/>
</dbReference>
<evidence type="ECO:0000256" key="9">
    <source>
        <dbReference type="ARBA" id="ARBA00022989"/>
    </source>
</evidence>
<keyword evidence="5 11" id="KW-0812">Transmembrane</keyword>
<keyword evidence="4" id="KW-0808">Transferase</keyword>
<dbReference type="Pfam" id="PF01027">
    <property type="entry name" value="Bax1-I"/>
    <property type="match status" value="1"/>
</dbReference>
<evidence type="ECO:0000259" key="12">
    <source>
        <dbReference type="PROSITE" id="PS50011"/>
    </source>
</evidence>
<protein>
    <recommendedName>
        <fullName evidence="2">non-specific serine/threonine protein kinase</fullName>
        <ecNumber evidence="2">2.7.11.1</ecNumber>
    </recommendedName>
</protein>
<name>A0A498JPU9_MALDO</name>
<evidence type="ECO:0000256" key="10">
    <source>
        <dbReference type="ARBA" id="ARBA00023136"/>
    </source>
</evidence>
<proteinExistence type="predicted"/>
<evidence type="ECO:0000313" key="13">
    <source>
        <dbReference type="EMBL" id="RXH97165.1"/>
    </source>
</evidence>
<evidence type="ECO:0000256" key="6">
    <source>
        <dbReference type="ARBA" id="ARBA00022741"/>
    </source>
</evidence>
<dbReference type="FunFam" id="1.10.510.10:FF:001893">
    <property type="entry name" value="Probable serine/threonine-protein kinase DDB_G0291918"/>
    <property type="match status" value="1"/>
</dbReference>
<comment type="subcellular location">
    <subcellularLocation>
        <location evidence="1">Membrane</location>
        <topology evidence="1">Multi-pass membrane protein</topology>
    </subcellularLocation>
</comment>
<evidence type="ECO:0000256" key="4">
    <source>
        <dbReference type="ARBA" id="ARBA00022679"/>
    </source>
</evidence>
<reference evidence="13 14" key="1">
    <citation type="submission" date="2018-10" db="EMBL/GenBank/DDBJ databases">
        <title>A high-quality apple genome assembly.</title>
        <authorList>
            <person name="Hu J."/>
        </authorList>
    </citation>
    <scope>NUCLEOTIDE SEQUENCE [LARGE SCALE GENOMIC DNA]</scope>
    <source>
        <strain evidence="14">cv. HFTH1</strain>
        <tissue evidence="13">Young leaf</tissue>
    </source>
</reference>
<dbReference type="GO" id="GO:0016020">
    <property type="term" value="C:membrane"/>
    <property type="evidence" value="ECO:0007669"/>
    <property type="project" value="UniProtKB-SubCell"/>
</dbReference>
<feature type="transmembrane region" description="Helical" evidence="11">
    <location>
        <begin position="1143"/>
        <end position="1163"/>
    </location>
</feature>
<dbReference type="GO" id="GO:0044773">
    <property type="term" value="P:mitotic DNA damage checkpoint signaling"/>
    <property type="evidence" value="ECO:0007669"/>
    <property type="project" value="TreeGrafter"/>
</dbReference>
<dbReference type="PANTHER" id="PTHR44167">
    <property type="entry name" value="OVARIAN-SPECIFIC SERINE/THREONINE-PROTEIN KINASE LOK-RELATED"/>
    <property type="match status" value="1"/>
</dbReference>
<dbReference type="Gene3D" id="1.10.510.10">
    <property type="entry name" value="Transferase(Phosphotransferase) domain 1"/>
    <property type="match status" value="2"/>
</dbReference>
<evidence type="ECO:0000256" key="1">
    <source>
        <dbReference type="ARBA" id="ARBA00004141"/>
    </source>
</evidence>
<dbReference type="PROSITE" id="PS00108">
    <property type="entry name" value="PROTEIN_KINASE_ST"/>
    <property type="match status" value="1"/>
</dbReference>
<evidence type="ECO:0000256" key="11">
    <source>
        <dbReference type="SAM" id="Phobius"/>
    </source>
</evidence>
<gene>
    <name evidence="13" type="ORF">DVH24_035833</name>
</gene>
<evidence type="ECO:0000313" key="14">
    <source>
        <dbReference type="Proteomes" id="UP000290289"/>
    </source>
</evidence>
<dbReference type="InterPro" id="IPR006214">
    <property type="entry name" value="Bax_inhibitor_1-related"/>
</dbReference>
<organism evidence="13 14">
    <name type="scientific">Malus domestica</name>
    <name type="common">Apple</name>
    <name type="synonym">Pyrus malus</name>
    <dbReference type="NCBI Taxonomy" id="3750"/>
    <lineage>
        <taxon>Eukaryota</taxon>
        <taxon>Viridiplantae</taxon>
        <taxon>Streptophyta</taxon>
        <taxon>Embryophyta</taxon>
        <taxon>Tracheophyta</taxon>
        <taxon>Spermatophyta</taxon>
        <taxon>Magnoliopsida</taxon>
        <taxon>eudicotyledons</taxon>
        <taxon>Gunneridae</taxon>
        <taxon>Pentapetalae</taxon>
        <taxon>rosids</taxon>
        <taxon>fabids</taxon>
        <taxon>Rosales</taxon>
        <taxon>Rosaceae</taxon>
        <taxon>Amygdaloideae</taxon>
        <taxon>Maleae</taxon>
        <taxon>Malus</taxon>
    </lineage>
</organism>
<dbReference type="InterPro" id="IPR011009">
    <property type="entry name" value="Kinase-like_dom_sf"/>
</dbReference>
<feature type="domain" description="Protein kinase" evidence="12">
    <location>
        <begin position="498"/>
        <end position="964"/>
    </location>
</feature>
<keyword evidence="3" id="KW-0723">Serine/threonine-protein kinase</keyword>
<dbReference type="SMART" id="SM00220">
    <property type="entry name" value="S_TKc"/>
    <property type="match status" value="1"/>
</dbReference>
<dbReference type="Proteomes" id="UP000290289">
    <property type="component" value="Chromosome 6"/>
</dbReference>
<dbReference type="GO" id="GO:0005634">
    <property type="term" value="C:nucleus"/>
    <property type="evidence" value="ECO:0007669"/>
    <property type="project" value="TreeGrafter"/>
</dbReference>
<comment type="caution">
    <text evidence="13">The sequence shown here is derived from an EMBL/GenBank/DDBJ whole genome shotgun (WGS) entry which is preliminary data.</text>
</comment>
<keyword evidence="9 11" id="KW-1133">Transmembrane helix</keyword>
<evidence type="ECO:0000256" key="8">
    <source>
        <dbReference type="ARBA" id="ARBA00022840"/>
    </source>
</evidence>
<dbReference type="STRING" id="3750.A0A498JPU9"/>
<sequence length="1212" mass="135925">MLLKEIGRGKCPSGAKSQILHVRKLAPIFSPQIPIPLFPIHQSTMEMATRPTYSAPITPTISESEKAWYLFSLLLQLGSPTHLSELASRCKLFPASPHLVRSLCSIPRSPLYLSGQLYVTPSLASLATFLEFFSHRSAGDAVRVCLGKRKRAVWDFGFGPPAEKRLILDFGNVNEECRSRKAVGNTRSKSHSHMADYYFCKYINTLQSWMTLTVNKLMLSSSLFIDYRTEQSSSGLNTVDHVEEQEEGTNIIVETKVNRPVMDCVAGLEPVLSIMASDDLVLYEGANVHEMDCSGYFFLKEMKENNISPVVDENVNGSCKATNVGIIEVERIVGGEEEELLLAPRSPNGERENFSQPNTASYDMFPRRKFKRFRKADCEDMMPLNKKQTSRHETKIICSATEFSVSQKKLLKPSSKTKGIDKDKMARRPQSHNLEHDQAVATPKENQQCETNQKPISIVQKLKRNCDGMHINERNGRHKSVSPKDQPEKREFPIFESYVVEEEEGSGGYGTVYRSRLKNDEKKVAIKCPHANAHKHHVNNELRMLERGKNFVIKYEGHIKNESSSCFVLQHVEHDRPEVLKQEIGLSHLHWYGYCLFKALATLHRQGVVHRDVKPGNFLFSRRANKGYLIDFNLATDLHLKPGTTRKLKSGDDVNCYDEKITNAISVPRTPLQKLSISKSSIIANGETKKGLKSTFDLKDLKKKAFSQMKPYNSSGSWSVIKSQGADGSGITSVKDVSNIRTTSVESLMEPLPSQGRKELINIVQEAMQNRNHISSGVSAPMRKRIPAPPRNEDDKLFCITPMPLHSTGNGVGGAALIRSRGGGKQKKEGPCAGTKGYRAPEVLLRSPHQGPKLDIWSAGVTLLYFMIGRTPFGGDPEQNIKDIAKLRGSEDLWEVAKLHDRELSFPLVLIIHNFHVDWCRRSTKRPDFFNEIPRPLFDLVDKCLTVNPRVRISAEEALRHEFFAPCHEELRKLRHQRLVLKPSPRTEGPINSTSPSRTRFQFPTFSLQIFSLARSSFLGYQATMDAFTSFFDSQTSSRNRWASESLKNFRQISPVVQNHLKLVYLTLCCTLIASAAGAYLHILWNIGGVITLLSCIGCMVWLLCTPTYQEKKRVSLLMAAGLFEGATLGPLIELAIEINPSVLISAFGGTALAFGCFSAAAMLARRREYLYLGGLLSSGLSMLIWLQFASSVFGGSAALFKFEVRNYQLVM</sequence>
<evidence type="ECO:0000256" key="7">
    <source>
        <dbReference type="ARBA" id="ARBA00022777"/>
    </source>
</evidence>
<dbReference type="FunFam" id="1.10.510.10:FF:001725">
    <property type="entry name" value="Kinase like protein"/>
    <property type="match status" value="1"/>
</dbReference>
<keyword evidence="7" id="KW-0418">Kinase</keyword>
<dbReference type="EC" id="2.7.11.1" evidence="2"/>
<evidence type="ECO:0000256" key="3">
    <source>
        <dbReference type="ARBA" id="ARBA00022527"/>
    </source>
</evidence>
<dbReference type="InterPro" id="IPR008271">
    <property type="entry name" value="Ser/Thr_kinase_AS"/>
</dbReference>
<dbReference type="Pfam" id="PF00069">
    <property type="entry name" value="Pkinase"/>
    <property type="match status" value="2"/>
</dbReference>
<feature type="transmembrane region" description="Helical" evidence="11">
    <location>
        <begin position="1087"/>
        <end position="1105"/>
    </location>
</feature>
<dbReference type="EMBL" id="RDQH01000332">
    <property type="protein sequence ID" value="RXH97165.1"/>
    <property type="molecule type" value="Genomic_DNA"/>
</dbReference>
<dbReference type="GO" id="GO:0005524">
    <property type="term" value="F:ATP binding"/>
    <property type="evidence" value="ECO:0007669"/>
    <property type="project" value="UniProtKB-KW"/>
</dbReference>
<dbReference type="SUPFAM" id="SSF56112">
    <property type="entry name" value="Protein kinase-like (PK-like)"/>
    <property type="match status" value="1"/>
</dbReference>
<feature type="transmembrane region" description="Helical" evidence="11">
    <location>
        <begin position="1117"/>
        <end position="1137"/>
    </location>
</feature>
<dbReference type="PROSITE" id="PS50011">
    <property type="entry name" value="PROTEIN_KINASE_DOM"/>
    <property type="match status" value="1"/>
</dbReference>
<keyword evidence="10 11" id="KW-0472">Membrane</keyword>
<dbReference type="AlphaFoldDB" id="A0A498JPU9"/>
<evidence type="ECO:0000256" key="5">
    <source>
        <dbReference type="ARBA" id="ARBA00022692"/>
    </source>
</evidence>
<dbReference type="InterPro" id="IPR000719">
    <property type="entry name" value="Prot_kinase_dom"/>
</dbReference>
<keyword evidence="8" id="KW-0067">ATP-binding</keyword>
<dbReference type="GO" id="GO:0004674">
    <property type="term" value="F:protein serine/threonine kinase activity"/>
    <property type="evidence" value="ECO:0007669"/>
    <property type="project" value="UniProtKB-KW"/>
</dbReference>